<dbReference type="OrthoDB" id="9771846at2"/>
<name>A0A4Y8SJC3_9SPHI</name>
<dbReference type="GO" id="GO:0016757">
    <property type="term" value="F:glycosyltransferase activity"/>
    <property type="evidence" value="ECO:0007669"/>
    <property type="project" value="InterPro"/>
</dbReference>
<evidence type="ECO:0000256" key="1">
    <source>
        <dbReference type="ARBA" id="ARBA00022679"/>
    </source>
</evidence>
<evidence type="ECO:0000313" key="3">
    <source>
        <dbReference type="EMBL" id="TFF38791.1"/>
    </source>
</evidence>
<comment type="caution">
    <text evidence="3">The sequence shown here is derived from an EMBL/GenBank/DDBJ whole genome shotgun (WGS) entry which is preliminary data.</text>
</comment>
<dbReference type="Pfam" id="PF00534">
    <property type="entry name" value="Glycos_transf_1"/>
    <property type="match status" value="1"/>
</dbReference>
<dbReference type="SUPFAM" id="SSF53756">
    <property type="entry name" value="UDP-Glycosyltransferase/glycogen phosphorylase"/>
    <property type="match status" value="1"/>
</dbReference>
<organism evidence="3 4">
    <name type="scientific">Mucilaginibacter psychrotolerans</name>
    <dbReference type="NCBI Taxonomy" id="1524096"/>
    <lineage>
        <taxon>Bacteria</taxon>
        <taxon>Pseudomonadati</taxon>
        <taxon>Bacteroidota</taxon>
        <taxon>Sphingobacteriia</taxon>
        <taxon>Sphingobacteriales</taxon>
        <taxon>Sphingobacteriaceae</taxon>
        <taxon>Mucilaginibacter</taxon>
    </lineage>
</organism>
<dbReference type="PANTHER" id="PTHR46401:SF2">
    <property type="entry name" value="GLYCOSYLTRANSFERASE WBBK-RELATED"/>
    <property type="match status" value="1"/>
</dbReference>
<dbReference type="PANTHER" id="PTHR46401">
    <property type="entry name" value="GLYCOSYLTRANSFERASE WBBK-RELATED"/>
    <property type="match status" value="1"/>
</dbReference>
<dbReference type="CDD" id="cd03801">
    <property type="entry name" value="GT4_PimA-like"/>
    <property type="match status" value="1"/>
</dbReference>
<sequence length="378" mass="44005">MKKKIAYISPDYFADVDIPVIKSLCDIYQIHWIIAFDVPTKGYSKFATDELKQFAADHNITCDIMVKKFRRRNPLNIFYNISLIYKALKFKPDLFYIETLTDIYFSLMCFCFNRKRSVLAIHNVTEHTTAKRTVSDIVIDVSNYIERQYFTNVQLFSKSQAEIYKIKYHGKQIFVVPLFLKKFYNIEQLPNIETQYFYFLNWGTLRYNKGIDFLILAAEKLYKDGFKNFKVTIAGRATEEWEQWKSLIVHPEIFDLHIGSTLLPIEQIPALFSTAKFMVLPYRDVTQSGPLLYALNYSLPVIASALPGFEEYIKDGKNGYLFESENVESLFKAMKQAITLSPPSLVVMKDNLRGFVADNVSDKSIANKYQQMFLEILS</sequence>
<dbReference type="AlphaFoldDB" id="A0A4Y8SJC3"/>
<gene>
    <name evidence="3" type="ORF">E2R66_07230</name>
</gene>
<dbReference type="Proteomes" id="UP000297540">
    <property type="component" value="Unassembled WGS sequence"/>
</dbReference>
<dbReference type="RefSeq" id="WP_133228297.1">
    <property type="nucleotide sequence ID" value="NZ_SOZE01000005.1"/>
</dbReference>
<dbReference type="InterPro" id="IPR001296">
    <property type="entry name" value="Glyco_trans_1"/>
</dbReference>
<proteinExistence type="predicted"/>
<keyword evidence="1 3" id="KW-0808">Transferase</keyword>
<keyword evidence="4" id="KW-1185">Reference proteome</keyword>
<dbReference type="EMBL" id="SOZE01000005">
    <property type="protein sequence ID" value="TFF38791.1"/>
    <property type="molecule type" value="Genomic_DNA"/>
</dbReference>
<evidence type="ECO:0000259" key="2">
    <source>
        <dbReference type="Pfam" id="PF00534"/>
    </source>
</evidence>
<dbReference type="GO" id="GO:0009103">
    <property type="term" value="P:lipopolysaccharide biosynthetic process"/>
    <property type="evidence" value="ECO:0007669"/>
    <property type="project" value="TreeGrafter"/>
</dbReference>
<evidence type="ECO:0000313" key="4">
    <source>
        <dbReference type="Proteomes" id="UP000297540"/>
    </source>
</evidence>
<reference evidence="3 4" key="1">
    <citation type="journal article" date="2017" name="Int. J. Syst. Evol. Microbiol.">
        <title>Mucilaginibacterpsychrotolerans sp. nov., isolated from peatlands.</title>
        <authorList>
            <person name="Deng Y."/>
            <person name="Shen L."/>
            <person name="Xu B."/>
            <person name="Liu Y."/>
            <person name="Gu Z."/>
            <person name="Liu H."/>
            <person name="Zhou Y."/>
        </authorList>
    </citation>
    <scope>NUCLEOTIDE SEQUENCE [LARGE SCALE GENOMIC DNA]</scope>
    <source>
        <strain evidence="3 4">NH7-4</strain>
    </source>
</reference>
<accession>A0A4Y8SJC3</accession>
<dbReference type="Gene3D" id="3.40.50.2000">
    <property type="entry name" value="Glycogen Phosphorylase B"/>
    <property type="match status" value="2"/>
</dbReference>
<protein>
    <submittedName>
        <fullName evidence="3">Glycosyltransferase</fullName>
    </submittedName>
</protein>
<feature type="domain" description="Glycosyl transferase family 1" evidence="2">
    <location>
        <begin position="191"/>
        <end position="341"/>
    </location>
</feature>